<dbReference type="CDD" id="cd08253">
    <property type="entry name" value="zeta_crystallin"/>
    <property type="match status" value="1"/>
</dbReference>
<dbReference type="AlphaFoldDB" id="A0A7H0IMQ8"/>
<gene>
    <name evidence="3" type="ORF">IAG44_34525</name>
</gene>
<name>A0A7H0IMQ8_9ACTN</name>
<dbReference type="Pfam" id="PF08240">
    <property type="entry name" value="ADH_N"/>
    <property type="match status" value="1"/>
</dbReference>
<feature type="domain" description="Enoyl reductase (ER)" evidence="2">
    <location>
        <begin position="10"/>
        <end position="316"/>
    </location>
</feature>
<dbReference type="SUPFAM" id="SSF51735">
    <property type="entry name" value="NAD(P)-binding Rossmann-fold domains"/>
    <property type="match status" value="1"/>
</dbReference>
<evidence type="ECO:0000313" key="3">
    <source>
        <dbReference type="EMBL" id="QNP74074.1"/>
    </source>
</evidence>
<dbReference type="PANTHER" id="PTHR44154">
    <property type="entry name" value="QUINONE OXIDOREDUCTASE"/>
    <property type="match status" value="1"/>
</dbReference>
<evidence type="ECO:0000256" key="1">
    <source>
        <dbReference type="ARBA" id="ARBA00022857"/>
    </source>
</evidence>
<keyword evidence="1" id="KW-0521">NADP</keyword>
<dbReference type="Gene3D" id="3.40.50.720">
    <property type="entry name" value="NAD(P)-binding Rossmann-like Domain"/>
    <property type="match status" value="1"/>
</dbReference>
<dbReference type="GO" id="GO:0016491">
    <property type="term" value="F:oxidoreductase activity"/>
    <property type="evidence" value="ECO:0007669"/>
    <property type="project" value="InterPro"/>
</dbReference>
<dbReference type="InterPro" id="IPR011032">
    <property type="entry name" value="GroES-like_sf"/>
</dbReference>
<dbReference type="Gene3D" id="3.90.180.10">
    <property type="entry name" value="Medium-chain alcohol dehydrogenases, catalytic domain"/>
    <property type="match status" value="1"/>
</dbReference>
<proteinExistence type="predicted"/>
<evidence type="ECO:0000313" key="4">
    <source>
        <dbReference type="Proteomes" id="UP000516052"/>
    </source>
</evidence>
<dbReference type="RefSeq" id="WP_187751000.1">
    <property type="nucleotide sequence ID" value="NZ_CP060828.1"/>
</dbReference>
<keyword evidence="4" id="KW-1185">Reference proteome</keyword>
<dbReference type="PANTHER" id="PTHR44154:SF1">
    <property type="entry name" value="QUINONE OXIDOREDUCTASE"/>
    <property type="match status" value="1"/>
</dbReference>
<dbReference type="KEGG" id="sroi:IAG44_34525"/>
<sequence>MRAAYITELGPSDGIRHGDLPEPTPGPTDVLVEVECTTVNPVDTLVRSGRFRTPVPLPLVVSRDLVGTVLTAGPGAPGFRPGDRVWTNSLGHGGRQGAAAERAVVPADRLYHLPPGADAEQAVAVLHPGATAYLALFSEARLRPGETVFVAGGAGNVGSALVTLAVEAGARVVASASAADAGYVRGLGAEAVLDYRAPDFGKWLGRIDVHLDSFGTNDLSQAVELIAPRGRIVLLAGVAARPVLPVGPFYQKDASILGFVISHATTGQLAEAAVTVNRLVAAGRLTPRHIERVPLSEMADAHLRMEKGELRGRRLIVRPDLDR</sequence>
<dbReference type="InterPro" id="IPR013154">
    <property type="entry name" value="ADH-like_N"/>
</dbReference>
<evidence type="ECO:0000259" key="2">
    <source>
        <dbReference type="SMART" id="SM00829"/>
    </source>
</evidence>
<dbReference type="InterPro" id="IPR051603">
    <property type="entry name" value="Zinc-ADH_QOR/CCCR"/>
</dbReference>
<dbReference type="Proteomes" id="UP000516052">
    <property type="component" value="Chromosome"/>
</dbReference>
<dbReference type="Pfam" id="PF13602">
    <property type="entry name" value="ADH_zinc_N_2"/>
    <property type="match status" value="1"/>
</dbReference>
<accession>A0A7H0IMQ8</accession>
<dbReference type="SUPFAM" id="SSF50129">
    <property type="entry name" value="GroES-like"/>
    <property type="match status" value="1"/>
</dbReference>
<dbReference type="InterPro" id="IPR036291">
    <property type="entry name" value="NAD(P)-bd_dom_sf"/>
</dbReference>
<reference evidence="3 4" key="1">
    <citation type="submission" date="2020-08" db="EMBL/GenBank/DDBJ databases">
        <title>A novel species.</title>
        <authorList>
            <person name="Gao J."/>
        </authorList>
    </citation>
    <scope>NUCLEOTIDE SEQUENCE [LARGE SCALE GENOMIC DNA]</scope>
    <source>
        <strain evidence="3 4">CRXT-G-22</strain>
    </source>
</reference>
<dbReference type="EMBL" id="CP060828">
    <property type="protein sequence ID" value="QNP74074.1"/>
    <property type="molecule type" value="Genomic_DNA"/>
</dbReference>
<dbReference type="SMART" id="SM00829">
    <property type="entry name" value="PKS_ER"/>
    <property type="match status" value="1"/>
</dbReference>
<dbReference type="InterPro" id="IPR020843">
    <property type="entry name" value="ER"/>
</dbReference>
<organism evidence="3 4">
    <name type="scientific">Streptomyces roseirectus</name>
    <dbReference type="NCBI Taxonomy" id="2768066"/>
    <lineage>
        <taxon>Bacteria</taxon>
        <taxon>Bacillati</taxon>
        <taxon>Actinomycetota</taxon>
        <taxon>Actinomycetes</taxon>
        <taxon>Kitasatosporales</taxon>
        <taxon>Streptomycetaceae</taxon>
        <taxon>Streptomyces</taxon>
    </lineage>
</organism>
<protein>
    <submittedName>
        <fullName evidence="3">NADPH:quinone reductase</fullName>
    </submittedName>
</protein>